<gene>
    <name evidence="1" type="ORF">ACCO45_010970</name>
</gene>
<keyword evidence="2" id="KW-1185">Reference proteome</keyword>
<evidence type="ECO:0000313" key="2">
    <source>
        <dbReference type="Proteomes" id="UP001638806"/>
    </source>
</evidence>
<name>A0ACC4DH02_PURLI</name>
<dbReference type="Proteomes" id="UP001638806">
    <property type="component" value="Unassembled WGS sequence"/>
</dbReference>
<organism evidence="1 2">
    <name type="scientific">Purpureocillium lilacinum</name>
    <name type="common">Paecilomyces lilacinus</name>
    <dbReference type="NCBI Taxonomy" id="33203"/>
    <lineage>
        <taxon>Eukaryota</taxon>
        <taxon>Fungi</taxon>
        <taxon>Dikarya</taxon>
        <taxon>Ascomycota</taxon>
        <taxon>Pezizomycotina</taxon>
        <taxon>Sordariomycetes</taxon>
        <taxon>Hypocreomycetidae</taxon>
        <taxon>Hypocreales</taxon>
        <taxon>Ophiocordycipitaceae</taxon>
        <taxon>Purpureocillium</taxon>
    </lineage>
</organism>
<comment type="caution">
    <text evidence="1">The sequence shown here is derived from an EMBL/GenBank/DDBJ whole genome shotgun (WGS) entry which is preliminary data.</text>
</comment>
<evidence type="ECO:0000313" key="1">
    <source>
        <dbReference type="EMBL" id="KAL3955407.1"/>
    </source>
</evidence>
<reference evidence="1" key="1">
    <citation type="submission" date="2024-12" db="EMBL/GenBank/DDBJ databases">
        <title>Comparative genomics and development of molecular markers within Purpureocillium lilacinum and among Purpureocillium species.</title>
        <authorList>
            <person name="Yeh Z.-Y."/>
            <person name="Ni N.-T."/>
            <person name="Lo P.-H."/>
            <person name="Mushyakhwo K."/>
            <person name="Lin C.-F."/>
            <person name="Nai Y.-S."/>
        </authorList>
    </citation>
    <scope>NUCLEOTIDE SEQUENCE</scope>
    <source>
        <strain evidence="1">NCHU-NPUST-175</strain>
    </source>
</reference>
<accession>A0ACC4DH02</accession>
<proteinExistence type="predicted"/>
<protein>
    <submittedName>
        <fullName evidence="1">Uncharacterized protein</fullName>
    </submittedName>
</protein>
<dbReference type="EMBL" id="JBGNUJ010000010">
    <property type="protein sequence ID" value="KAL3955407.1"/>
    <property type="molecule type" value="Genomic_DNA"/>
</dbReference>
<sequence>MSRGGTVTEAWLMLLSAGEQTFTRHDVAVVGSVVWWLVVVQTVETWMNPSKTARARSAARSRLRPKDAPADRSNGGPPQGRLRQQPPGVSAGAAVAWRHNVRRGTSHPGSHIQCRRRRSGSSNGDTRPEQVTQEDFQAYLEVASDAASLFDYEIRSTVHQVTKQRIYALVNTASDPQTQLATTYSPEELAFIKRVLDGMFDKYNSPRMEVIAITEMQAIKFARPRNRRQTGGDGDGQQQSESQSQSAVSARGLKHSEVETVLASLVDGGWFEKSRAGFYSVTPRALLELRPWLLETYNDPDAAPDEWQRIKFCEACRDIVTVGLRCSEPNCTLRLHDICQEAFLRAQRAEKCPKCSRPWVGDRYVGERAVTQTEAYQRGRRQSGARRATLADEVMEQQRQADEDSEEEEEDVGEEEETREVAAE</sequence>